<reference evidence="2" key="1">
    <citation type="journal article" date="2020" name="BMC">
        <title>Leishmania infection induces a limited differential gene expression in the sand fly midgut.</title>
        <authorList>
            <person name="Coutinho-Abreu I.V."/>
            <person name="Serafim T.D."/>
            <person name="Meneses C."/>
            <person name="Kamhawi S."/>
            <person name="Oliveira F."/>
            <person name="Valenzuela J.G."/>
        </authorList>
    </citation>
    <scope>NUCLEOTIDE SEQUENCE</scope>
    <source>
        <strain evidence="2">Jacobina</strain>
        <tissue evidence="2">Midgut</tissue>
    </source>
</reference>
<dbReference type="EMBL" id="GITU01010467">
    <property type="protein sequence ID" value="MBC1179170.1"/>
    <property type="molecule type" value="Transcribed_RNA"/>
</dbReference>
<keyword evidence="1" id="KW-0472">Membrane</keyword>
<evidence type="ECO:0000256" key="1">
    <source>
        <dbReference type="SAM" id="Phobius"/>
    </source>
</evidence>
<keyword evidence="1" id="KW-1133">Transmembrane helix</keyword>
<feature type="transmembrane region" description="Helical" evidence="1">
    <location>
        <begin position="21"/>
        <end position="40"/>
    </location>
</feature>
<protein>
    <submittedName>
        <fullName evidence="2">Uncharacterized protein</fullName>
    </submittedName>
</protein>
<organism evidence="2">
    <name type="scientific">Lutzomyia longipalpis</name>
    <name type="common">Sand fly</name>
    <dbReference type="NCBI Taxonomy" id="7200"/>
    <lineage>
        <taxon>Eukaryota</taxon>
        <taxon>Metazoa</taxon>
        <taxon>Ecdysozoa</taxon>
        <taxon>Arthropoda</taxon>
        <taxon>Hexapoda</taxon>
        <taxon>Insecta</taxon>
        <taxon>Pterygota</taxon>
        <taxon>Neoptera</taxon>
        <taxon>Endopterygota</taxon>
        <taxon>Diptera</taxon>
        <taxon>Nematocera</taxon>
        <taxon>Psychodoidea</taxon>
        <taxon>Psychodidae</taxon>
        <taxon>Lutzomyia</taxon>
        <taxon>Lutzomyia</taxon>
    </lineage>
</organism>
<sequence length="66" mass="7890">MKNKFTRALFRIKKNSHIFLYYYYISLSLARSISTFISTIDVCKNATVYNFFPFIVLLKSKRIKNI</sequence>
<keyword evidence="1" id="KW-0812">Transmembrane</keyword>
<evidence type="ECO:0000313" key="2">
    <source>
        <dbReference type="EMBL" id="MBC1179170.1"/>
    </source>
</evidence>
<name>A0A7G3B402_LUTLO</name>
<dbReference type="AlphaFoldDB" id="A0A7G3B402"/>
<accession>A0A7G3B402</accession>
<proteinExistence type="predicted"/>